<comment type="caution">
    <text evidence="9">The sequence shown here is derived from an EMBL/GenBank/DDBJ whole genome shotgun (WGS) entry which is preliminary data.</text>
</comment>
<dbReference type="InterPro" id="IPR050901">
    <property type="entry name" value="BP-dep_ABC_trans_perm"/>
</dbReference>
<dbReference type="PROSITE" id="PS50928">
    <property type="entry name" value="ABC_TM1"/>
    <property type="match status" value="1"/>
</dbReference>
<dbReference type="EMBL" id="BAAABY010000023">
    <property type="protein sequence ID" value="GAA0465855.1"/>
    <property type="molecule type" value="Genomic_DNA"/>
</dbReference>
<keyword evidence="5 7" id="KW-1133">Transmembrane helix</keyword>
<evidence type="ECO:0000256" key="7">
    <source>
        <dbReference type="RuleBase" id="RU363032"/>
    </source>
</evidence>
<sequence>MSVRRGRGRTGVRRYVNVVNLGALVLVAVTALPLLWMAVTSFKTARENGTLPPTLVPHHPTLANYRQALGSAGFDGYLLNSAVVAVSATAIVLGLGLFAGYALARMPMRGRGPVMTALLMISVFPTIAVVTPLYLVERQLDLLNSYWGLIIPYTAFHLPFAIWILRNSLLGIPYELEEAATVDGAGPTRTLLSVILPQARPALFTAGVFTFTATWTEFLMALTFNSEDAYRTVPVGIALFSSQYEIPYGTIFAGAMAATVPIALLVLVFRRAVLSGLTDGAVKG</sequence>
<dbReference type="CDD" id="cd06261">
    <property type="entry name" value="TM_PBP2"/>
    <property type="match status" value="1"/>
</dbReference>
<protein>
    <submittedName>
        <fullName evidence="9">Carbohydrate ABC transporter permease</fullName>
    </submittedName>
</protein>
<feature type="transmembrane region" description="Helical" evidence="7">
    <location>
        <begin position="21"/>
        <end position="39"/>
    </location>
</feature>
<evidence type="ECO:0000259" key="8">
    <source>
        <dbReference type="PROSITE" id="PS50928"/>
    </source>
</evidence>
<dbReference type="RefSeq" id="WP_346095616.1">
    <property type="nucleotide sequence ID" value="NZ_BAAABY010000023.1"/>
</dbReference>
<feature type="transmembrane region" description="Helical" evidence="7">
    <location>
        <begin position="116"/>
        <end position="134"/>
    </location>
</feature>
<evidence type="ECO:0000256" key="6">
    <source>
        <dbReference type="ARBA" id="ARBA00023136"/>
    </source>
</evidence>
<dbReference type="InterPro" id="IPR035906">
    <property type="entry name" value="MetI-like_sf"/>
</dbReference>
<feature type="transmembrane region" description="Helical" evidence="7">
    <location>
        <begin position="246"/>
        <end position="269"/>
    </location>
</feature>
<comment type="subcellular location">
    <subcellularLocation>
        <location evidence="1 7">Cell membrane</location>
        <topology evidence="1 7">Multi-pass membrane protein</topology>
    </subcellularLocation>
</comment>
<evidence type="ECO:0000313" key="9">
    <source>
        <dbReference type="EMBL" id="GAA0465855.1"/>
    </source>
</evidence>
<dbReference type="Proteomes" id="UP001500909">
    <property type="component" value="Unassembled WGS sequence"/>
</dbReference>
<dbReference type="InterPro" id="IPR000515">
    <property type="entry name" value="MetI-like"/>
</dbReference>
<keyword evidence="6 7" id="KW-0472">Membrane</keyword>
<feature type="domain" description="ABC transmembrane type-1" evidence="8">
    <location>
        <begin position="78"/>
        <end position="269"/>
    </location>
</feature>
<evidence type="ECO:0000256" key="2">
    <source>
        <dbReference type="ARBA" id="ARBA00022448"/>
    </source>
</evidence>
<accession>A0ABN1A2E7</accession>
<evidence type="ECO:0000256" key="4">
    <source>
        <dbReference type="ARBA" id="ARBA00022692"/>
    </source>
</evidence>
<gene>
    <name evidence="9" type="ORF">GCM10010361_32430</name>
</gene>
<name>A0ABN1A2E7_9ACTN</name>
<proteinExistence type="inferred from homology"/>
<dbReference type="Pfam" id="PF00528">
    <property type="entry name" value="BPD_transp_1"/>
    <property type="match status" value="1"/>
</dbReference>
<evidence type="ECO:0000256" key="1">
    <source>
        <dbReference type="ARBA" id="ARBA00004651"/>
    </source>
</evidence>
<dbReference type="PANTHER" id="PTHR32243:SF18">
    <property type="entry name" value="INNER MEMBRANE ABC TRANSPORTER PERMEASE PROTEIN YCJP"/>
    <property type="match status" value="1"/>
</dbReference>
<comment type="similarity">
    <text evidence="7">Belongs to the binding-protein-dependent transport system permease family.</text>
</comment>
<organism evidence="9 10">
    <name type="scientific">Streptomyces olivaceiscleroticus</name>
    <dbReference type="NCBI Taxonomy" id="68245"/>
    <lineage>
        <taxon>Bacteria</taxon>
        <taxon>Bacillati</taxon>
        <taxon>Actinomycetota</taxon>
        <taxon>Actinomycetes</taxon>
        <taxon>Kitasatosporales</taxon>
        <taxon>Streptomycetaceae</taxon>
        <taxon>Streptomyces</taxon>
    </lineage>
</organism>
<dbReference type="Gene3D" id="1.10.3720.10">
    <property type="entry name" value="MetI-like"/>
    <property type="match status" value="1"/>
</dbReference>
<feature type="transmembrane region" description="Helical" evidence="7">
    <location>
        <begin position="82"/>
        <end position="104"/>
    </location>
</feature>
<keyword evidence="2 7" id="KW-0813">Transport</keyword>
<dbReference type="PANTHER" id="PTHR32243">
    <property type="entry name" value="MALTOSE TRANSPORT SYSTEM PERMEASE-RELATED"/>
    <property type="match status" value="1"/>
</dbReference>
<feature type="transmembrane region" description="Helical" evidence="7">
    <location>
        <begin position="146"/>
        <end position="165"/>
    </location>
</feature>
<evidence type="ECO:0000256" key="3">
    <source>
        <dbReference type="ARBA" id="ARBA00022475"/>
    </source>
</evidence>
<keyword evidence="3" id="KW-1003">Cell membrane</keyword>
<keyword evidence="4 7" id="KW-0812">Transmembrane</keyword>
<feature type="transmembrane region" description="Helical" evidence="7">
    <location>
        <begin position="202"/>
        <end position="226"/>
    </location>
</feature>
<dbReference type="SUPFAM" id="SSF161098">
    <property type="entry name" value="MetI-like"/>
    <property type="match status" value="1"/>
</dbReference>
<reference evidence="9 10" key="1">
    <citation type="journal article" date="2019" name="Int. J. Syst. Evol. Microbiol.">
        <title>The Global Catalogue of Microorganisms (GCM) 10K type strain sequencing project: providing services to taxonomists for standard genome sequencing and annotation.</title>
        <authorList>
            <consortium name="The Broad Institute Genomics Platform"/>
            <consortium name="The Broad Institute Genome Sequencing Center for Infectious Disease"/>
            <person name="Wu L."/>
            <person name="Ma J."/>
        </authorList>
    </citation>
    <scope>NUCLEOTIDE SEQUENCE [LARGE SCALE GENOMIC DNA]</scope>
    <source>
        <strain evidence="9 10">JCM 4805</strain>
    </source>
</reference>
<evidence type="ECO:0000256" key="5">
    <source>
        <dbReference type="ARBA" id="ARBA00022989"/>
    </source>
</evidence>
<keyword evidence="10" id="KW-1185">Reference proteome</keyword>
<evidence type="ECO:0000313" key="10">
    <source>
        <dbReference type="Proteomes" id="UP001500909"/>
    </source>
</evidence>